<feature type="non-terminal residue" evidence="2">
    <location>
        <position position="377"/>
    </location>
</feature>
<dbReference type="eggNOG" id="ENOG502SUZ5">
    <property type="taxonomic scope" value="Eukaryota"/>
</dbReference>
<dbReference type="Pfam" id="PF06985">
    <property type="entry name" value="HET"/>
    <property type="match status" value="1"/>
</dbReference>
<name>G9NMK8_HYPAI</name>
<evidence type="ECO:0000313" key="3">
    <source>
        <dbReference type="Proteomes" id="UP000005426"/>
    </source>
</evidence>
<dbReference type="AlphaFoldDB" id="G9NMK8"/>
<protein>
    <recommendedName>
        <fullName evidence="1">Heterokaryon incompatibility domain-containing protein</fullName>
    </recommendedName>
</protein>
<comment type="caution">
    <text evidence="2">The sequence shown here is derived from an EMBL/GenBank/DDBJ whole genome shotgun (WGS) entry which is preliminary data.</text>
</comment>
<dbReference type="InterPro" id="IPR010730">
    <property type="entry name" value="HET"/>
</dbReference>
<dbReference type="PANTHER" id="PTHR24148:SF78">
    <property type="entry name" value="HETEROKARYON INCOMPATIBILITY DOMAIN-CONTAINING PROTEIN"/>
    <property type="match status" value="1"/>
</dbReference>
<dbReference type="InterPro" id="IPR052895">
    <property type="entry name" value="HetReg/Transcr_Mod"/>
</dbReference>
<dbReference type="HOGENOM" id="CLU_004184_3_2_1"/>
<gene>
    <name evidence="2" type="ORF">TRIATDRAFT_24482</name>
</gene>
<evidence type="ECO:0000259" key="1">
    <source>
        <dbReference type="Pfam" id="PF06985"/>
    </source>
</evidence>
<dbReference type="Proteomes" id="UP000005426">
    <property type="component" value="Unassembled WGS sequence"/>
</dbReference>
<dbReference type="EMBL" id="ABDG02000019">
    <property type="protein sequence ID" value="EHK48138.1"/>
    <property type="molecule type" value="Genomic_DNA"/>
</dbReference>
<dbReference type="STRING" id="452589.G9NMK8"/>
<proteinExistence type="predicted"/>
<feature type="domain" description="Heterokaryon incompatibility" evidence="1">
    <location>
        <begin position="45"/>
        <end position="202"/>
    </location>
</feature>
<dbReference type="PANTHER" id="PTHR24148">
    <property type="entry name" value="ANKYRIN REPEAT DOMAIN-CONTAINING PROTEIN 39 HOMOLOG-RELATED"/>
    <property type="match status" value="1"/>
</dbReference>
<accession>G9NMK8</accession>
<keyword evidence="3" id="KW-1185">Reference proteome</keyword>
<dbReference type="OrthoDB" id="4897444at2759"/>
<organism evidence="2 3">
    <name type="scientific">Hypocrea atroviridis (strain ATCC 20476 / IMI 206040)</name>
    <name type="common">Trichoderma atroviride</name>
    <dbReference type="NCBI Taxonomy" id="452589"/>
    <lineage>
        <taxon>Eukaryota</taxon>
        <taxon>Fungi</taxon>
        <taxon>Dikarya</taxon>
        <taxon>Ascomycota</taxon>
        <taxon>Pezizomycotina</taxon>
        <taxon>Sordariomycetes</taxon>
        <taxon>Hypocreomycetidae</taxon>
        <taxon>Hypocreales</taxon>
        <taxon>Hypocreaceae</taxon>
        <taxon>Trichoderma</taxon>
    </lineage>
</organism>
<sequence length="377" mass="43142">MDEYRYKPLDHDRPTIRLLRIHQGSGDELTCNLFEALLHHDLIQYEALSYTWGASATPKNVTVDEQKLAITANLHLVLISLRRPDTDRILWIDAICIDQSNKRERSHQVAQMSDIYKQADCVLFFLGHTTYSTDVFMDYMSLFQQERSNYAYQSWARDDERWKIIQEAVQGETDKPDIKILSLGLKCLLNSPWFLRVWILQEVANAKKAIVCSGTKEIAASVFSIAPIIFNISPSVHCQSVIDIMPGPWRKTSWWSKGPCLYTLLSKFGGAQATESQDLIYALRGIATDKESLILTPDYNKSEECLVRDIVRFLFDFEYDAKMAWSMLGTVRDVIRNLERIKDRIFIERIKADEASRLGGLLQAPGFTFSPTAVEAA</sequence>
<dbReference type="OMA" id="LLELEYW"/>
<reference evidence="2 3" key="1">
    <citation type="journal article" date="2011" name="Genome Biol.">
        <title>Comparative genome sequence analysis underscores mycoparasitism as the ancestral life style of Trichoderma.</title>
        <authorList>
            <person name="Kubicek C.P."/>
            <person name="Herrera-Estrella A."/>
            <person name="Seidl-Seiboth V."/>
            <person name="Martinez D.A."/>
            <person name="Druzhinina I.S."/>
            <person name="Thon M."/>
            <person name="Zeilinger S."/>
            <person name="Casas-Flores S."/>
            <person name="Horwitz B.A."/>
            <person name="Mukherjee P.K."/>
            <person name="Mukherjee M."/>
            <person name="Kredics L."/>
            <person name="Alcaraz L.D."/>
            <person name="Aerts A."/>
            <person name="Antal Z."/>
            <person name="Atanasova L."/>
            <person name="Cervantes-Badillo M.G."/>
            <person name="Challacombe J."/>
            <person name="Chertkov O."/>
            <person name="McCluskey K."/>
            <person name="Coulpier F."/>
            <person name="Deshpande N."/>
            <person name="von Doehren H."/>
            <person name="Ebbole D.J."/>
            <person name="Esquivel-Naranjo E.U."/>
            <person name="Fekete E."/>
            <person name="Flipphi M."/>
            <person name="Glaser F."/>
            <person name="Gomez-Rodriguez E.Y."/>
            <person name="Gruber S."/>
            <person name="Han C."/>
            <person name="Henrissat B."/>
            <person name="Hermosa R."/>
            <person name="Hernandez-Onate M."/>
            <person name="Karaffa L."/>
            <person name="Kosti I."/>
            <person name="Le Crom S."/>
            <person name="Lindquist E."/>
            <person name="Lucas S."/>
            <person name="Luebeck M."/>
            <person name="Luebeck P.S."/>
            <person name="Margeot A."/>
            <person name="Metz B."/>
            <person name="Misra M."/>
            <person name="Nevalainen H."/>
            <person name="Omann M."/>
            <person name="Packer N."/>
            <person name="Perrone G."/>
            <person name="Uresti-Rivera E.E."/>
            <person name="Salamov A."/>
            <person name="Schmoll M."/>
            <person name="Seiboth B."/>
            <person name="Shapiro H."/>
            <person name="Sukno S."/>
            <person name="Tamayo-Ramos J.A."/>
            <person name="Tisch D."/>
            <person name="Wiest A."/>
            <person name="Wilkinson H.H."/>
            <person name="Zhang M."/>
            <person name="Coutinho P.M."/>
            <person name="Kenerley C.M."/>
            <person name="Monte E."/>
            <person name="Baker S.E."/>
            <person name="Grigoriev I.V."/>
        </authorList>
    </citation>
    <scope>NUCLEOTIDE SEQUENCE [LARGE SCALE GENOMIC DNA]</scope>
    <source>
        <strain evidence="3">ATCC 20476 / IMI 206040</strain>
    </source>
</reference>
<evidence type="ECO:0000313" key="2">
    <source>
        <dbReference type="EMBL" id="EHK48138.1"/>
    </source>
</evidence>